<evidence type="ECO:0000313" key="2">
    <source>
        <dbReference type="EMBL" id="SEQ31009.1"/>
    </source>
</evidence>
<organism evidence="2 3">
    <name type="scientific">Treponema bryantii</name>
    <dbReference type="NCBI Taxonomy" id="163"/>
    <lineage>
        <taxon>Bacteria</taxon>
        <taxon>Pseudomonadati</taxon>
        <taxon>Spirochaetota</taxon>
        <taxon>Spirochaetia</taxon>
        <taxon>Spirochaetales</taxon>
        <taxon>Treponemataceae</taxon>
        <taxon>Treponema</taxon>
    </lineage>
</organism>
<keyword evidence="1" id="KW-0732">Signal</keyword>
<accession>A0A1H9EZG4</accession>
<dbReference type="RefSeq" id="WP_074642657.1">
    <property type="nucleotide sequence ID" value="NZ_FOFU01000003.1"/>
</dbReference>
<reference evidence="2 3" key="1">
    <citation type="submission" date="2016-10" db="EMBL/GenBank/DDBJ databases">
        <authorList>
            <person name="de Groot N.N."/>
        </authorList>
    </citation>
    <scope>NUCLEOTIDE SEQUENCE [LARGE SCALE GENOMIC DNA]</scope>
    <source>
        <strain evidence="2 3">B25</strain>
    </source>
</reference>
<protein>
    <submittedName>
        <fullName evidence="2">Zinc transport system substrate-binding protein</fullName>
    </submittedName>
</protein>
<sequence>MKKISKIIIALFAALTLVSSAWSQSKKVVASTSWAAAFADIAGADEVESIAPVNLRHPPEYEITVSDVQKISDSEVFIFAGFERMMKTLGTKVPNKGVSVQVVLDNSLATVQESTLKIAQALGTEEIQKIRFAEYEKLVKDGQKKALKKKLNKKKVLCNKNQTYLAKELGLDIVGVFGPGPVSAEELLKAKKEGYDLIIDNIHNPTGKPVTEILPKAKYIEWRNFPTAIEHNALKKVVSDNIEMLLAEF</sequence>
<proteinExistence type="predicted"/>
<keyword evidence="3" id="KW-1185">Reference proteome</keyword>
<name>A0A1H9EZG4_9SPIR</name>
<feature type="chain" id="PRO_5010332993" evidence="1">
    <location>
        <begin position="24"/>
        <end position="249"/>
    </location>
</feature>
<dbReference type="EMBL" id="FOFU01000003">
    <property type="protein sequence ID" value="SEQ31009.1"/>
    <property type="molecule type" value="Genomic_DNA"/>
</dbReference>
<gene>
    <name evidence="2" type="ORF">SAMN04487977_103335</name>
</gene>
<dbReference type="Proteomes" id="UP000182360">
    <property type="component" value="Unassembled WGS sequence"/>
</dbReference>
<dbReference type="AlphaFoldDB" id="A0A1H9EZG4"/>
<dbReference type="STRING" id="163.SAMN04487775_11210"/>
<dbReference type="Gene3D" id="3.40.50.1980">
    <property type="entry name" value="Nitrogenase molybdenum iron protein domain"/>
    <property type="match status" value="1"/>
</dbReference>
<dbReference type="OrthoDB" id="1951467at2"/>
<evidence type="ECO:0000313" key="3">
    <source>
        <dbReference type="Proteomes" id="UP000182360"/>
    </source>
</evidence>
<feature type="signal peptide" evidence="1">
    <location>
        <begin position="1"/>
        <end position="23"/>
    </location>
</feature>
<dbReference type="SUPFAM" id="SSF53807">
    <property type="entry name" value="Helical backbone' metal receptor"/>
    <property type="match status" value="1"/>
</dbReference>
<evidence type="ECO:0000256" key="1">
    <source>
        <dbReference type="SAM" id="SignalP"/>
    </source>
</evidence>